<gene>
    <name evidence="1" type="ORF">ElyMa_001270700</name>
</gene>
<accession>A0AAV4IGW1</accession>
<feature type="non-terminal residue" evidence="1">
    <location>
        <position position="1"/>
    </location>
</feature>
<evidence type="ECO:0000313" key="1">
    <source>
        <dbReference type="EMBL" id="GFS08302.1"/>
    </source>
</evidence>
<evidence type="ECO:0000313" key="2">
    <source>
        <dbReference type="Proteomes" id="UP000762676"/>
    </source>
</evidence>
<dbReference type="Proteomes" id="UP000762676">
    <property type="component" value="Unassembled WGS sequence"/>
</dbReference>
<keyword evidence="2" id="KW-1185">Reference proteome</keyword>
<dbReference type="AlphaFoldDB" id="A0AAV4IGW1"/>
<comment type="caution">
    <text evidence="1">The sequence shown here is derived from an EMBL/GenBank/DDBJ whole genome shotgun (WGS) entry which is preliminary data.</text>
</comment>
<sequence>KDELACYASELTSDPETLLETLKRAYEETKSVSRLTLELHQCRQGLNEGLRTYSQRLRKKFKSLRAKQEGTDGKLTDEATLRDVFIKGIADEGLKLHLRQRRLFRSDFEARIIWIHPSDLRASRDYLLRALLVLTLSPRCND</sequence>
<dbReference type="EMBL" id="BMAT01002514">
    <property type="protein sequence ID" value="GFS08302.1"/>
    <property type="molecule type" value="Genomic_DNA"/>
</dbReference>
<proteinExistence type="predicted"/>
<organism evidence="1 2">
    <name type="scientific">Elysia marginata</name>
    <dbReference type="NCBI Taxonomy" id="1093978"/>
    <lineage>
        <taxon>Eukaryota</taxon>
        <taxon>Metazoa</taxon>
        <taxon>Spiralia</taxon>
        <taxon>Lophotrochozoa</taxon>
        <taxon>Mollusca</taxon>
        <taxon>Gastropoda</taxon>
        <taxon>Heterobranchia</taxon>
        <taxon>Euthyneura</taxon>
        <taxon>Panpulmonata</taxon>
        <taxon>Sacoglossa</taxon>
        <taxon>Placobranchoidea</taxon>
        <taxon>Plakobranchidae</taxon>
        <taxon>Elysia</taxon>
    </lineage>
</organism>
<reference evidence="1 2" key="1">
    <citation type="journal article" date="2021" name="Elife">
        <title>Chloroplast acquisition without the gene transfer in kleptoplastic sea slugs, Plakobranchus ocellatus.</title>
        <authorList>
            <person name="Maeda T."/>
            <person name="Takahashi S."/>
            <person name="Yoshida T."/>
            <person name="Shimamura S."/>
            <person name="Takaki Y."/>
            <person name="Nagai Y."/>
            <person name="Toyoda A."/>
            <person name="Suzuki Y."/>
            <person name="Arimoto A."/>
            <person name="Ishii H."/>
            <person name="Satoh N."/>
            <person name="Nishiyama T."/>
            <person name="Hasebe M."/>
            <person name="Maruyama T."/>
            <person name="Minagawa J."/>
            <person name="Obokata J."/>
            <person name="Shigenobu S."/>
        </authorList>
    </citation>
    <scope>NUCLEOTIDE SEQUENCE [LARGE SCALE GENOMIC DNA]</scope>
</reference>
<name>A0AAV4IGW1_9GAST</name>
<protein>
    <submittedName>
        <fullName evidence="1">Uncharacterized protein</fullName>
    </submittedName>
</protein>